<dbReference type="InterPro" id="IPR003607">
    <property type="entry name" value="HD/PDEase_dom"/>
</dbReference>
<dbReference type="SMART" id="SM00471">
    <property type="entry name" value="HDc"/>
    <property type="match status" value="1"/>
</dbReference>
<accession>A0ABV1HHU2</accession>
<keyword evidence="3" id="KW-0547">Nucleotide-binding</keyword>
<dbReference type="PANTHER" id="PTHR35795:SF1">
    <property type="entry name" value="BIS(5'-NUCLEOSYL)-TETRAPHOSPHATASE, SYMMETRICAL"/>
    <property type="match status" value="1"/>
</dbReference>
<evidence type="ECO:0000259" key="7">
    <source>
        <dbReference type="SMART" id="SM00471"/>
    </source>
</evidence>
<dbReference type="PANTHER" id="PTHR35795">
    <property type="entry name" value="SLR1885 PROTEIN"/>
    <property type="match status" value="1"/>
</dbReference>
<evidence type="ECO:0000256" key="6">
    <source>
        <dbReference type="ARBA" id="ARBA00049417"/>
    </source>
</evidence>
<evidence type="ECO:0000313" key="8">
    <source>
        <dbReference type="EMBL" id="MEQ2561881.1"/>
    </source>
</evidence>
<dbReference type="InterPro" id="IPR006674">
    <property type="entry name" value="HD_domain"/>
</dbReference>
<dbReference type="Gene3D" id="1.10.3210.10">
    <property type="entry name" value="Hypothetical protein af1432"/>
    <property type="match status" value="1"/>
</dbReference>
<evidence type="ECO:0000256" key="4">
    <source>
        <dbReference type="ARBA" id="ARBA00022801"/>
    </source>
</evidence>
<keyword evidence="9" id="KW-1185">Reference proteome</keyword>
<comment type="caution">
    <text evidence="8">The sequence shown here is derived from an EMBL/GenBank/DDBJ whole genome shotgun (WGS) entry which is preliminary data.</text>
</comment>
<organism evidence="8 9">
    <name type="scientific">Ventrimonas faecis</name>
    <dbReference type="NCBI Taxonomy" id="3133170"/>
    <lineage>
        <taxon>Bacteria</taxon>
        <taxon>Bacillati</taxon>
        <taxon>Bacillota</taxon>
        <taxon>Clostridia</taxon>
        <taxon>Lachnospirales</taxon>
        <taxon>Lachnospiraceae</taxon>
        <taxon>Ventrimonas</taxon>
    </lineage>
</organism>
<name>A0ABV1HHU2_9FIRM</name>
<reference evidence="8 9" key="1">
    <citation type="submission" date="2024-03" db="EMBL/GenBank/DDBJ databases">
        <title>Human intestinal bacterial collection.</title>
        <authorList>
            <person name="Pauvert C."/>
            <person name="Hitch T.C.A."/>
            <person name="Clavel T."/>
        </authorList>
    </citation>
    <scope>NUCLEOTIDE SEQUENCE [LARGE SCALE GENOMIC DNA]</scope>
    <source>
        <strain evidence="8 9">CLA-AP-H27</strain>
    </source>
</reference>
<evidence type="ECO:0000313" key="9">
    <source>
        <dbReference type="Proteomes" id="UP001437460"/>
    </source>
</evidence>
<keyword evidence="5" id="KW-0408">Iron</keyword>
<keyword evidence="2" id="KW-0479">Metal-binding</keyword>
<evidence type="ECO:0000256" key="2">
    <source>
        <dbReference type="ARBA" id="ARBA00022723"/>
    </source>
</evidence>
<sequence length="198" mass="22633">MITEQIITLRKQLKSKLDPMRFEHSVSVSFTCTALAMRYGYDIQKAELAGLMHDCAKRFTDSELIQKCQKHGVALTEAEIKAPAVIHAKYGAYLAENKYGIQDPEIISAIACHTTGKPDMTTLDKILYIADYIEPRRDKADNLPQMRYLAFQDLDETMYEILKGTLQYLGKKGSTIDPMTMQAFSYFEEVMKQKENKK</sequence>
<dbReference type="Proteomes" id="UP001437460">
    <property type="component" value="Unassembled WGS sequence"/>
</dbReference>
<dbReference type="RefSeq" id="WP_349228316.1">
    <property type="nucleotide sequence ID" value="NZ_JBBMFJ010000002.1"/>
</dbReference>
<keyword evidence="4 8" id="KW-0378">Hydrolase</keyword>
<evidence type="ECO:0000256" key="1">
    <source>
        <dbReference type="ARBA" id="ARBA00012506"/>
    </source>
</evidence>
<evidence type="ECO:0000256" key="3">
    <source>
        <dbReference type="ARBA" id="ARBA00022741"/>
    </source>
</evidence>
<dbReference type="SUPFAM" id="SSF109604">
    <property type="entry name" value="HD-domain/PDEase-like"/>
    <property type="match status" value="1"/>
</dbReference>
<protein>
    <recommendedName>
        <fullName evidence="1">bis(5'-nucleosyl)-tetraphosphatase (symmetrical)</fullName>
        <ecNumber evidence="1">3.6.1.41</ecNumber>
    </recommendedName>
</protein>
<comment type="catalytic activity">
    <reaction evidence="6">
        <text>P(1),P(4)-bis(5'-adenosyl) tetraphosphate + H2O = 2 ADP + 2 H(+)</text>
        <dbReference type="Rhea" id="RHEA:24252"/>
        <dbReference type="ChEBI" id="CHEBI:15377"/>
        <dbReference type="ChEBI" id="CHEBI:15378"/>
        <dbReference type="ChEBI" id="CHEBI:58141"/>
        <dbReference type="ChEBI" id="CHEBI:456216"/>
        <dbReference type="EC" id="3.6.1.41"/>
    </reaction>
</comment>
<dbReference type="EMBL" id="JBBMFJ010000002">
    <property type="protein sequence ID" value="MEQ2561881.1"/>
    <property type="molecule type" value="Genomic_DNA"/>
</dbReference>
<proteinExistence type="predicted"/>
<dbReference type="CDD" id="cd00077">
    <property type="entry name" value="HDc"/>
    <property type="match status" value="1"/>
</dbReference>
<dbReference type="GO" id="GO:0008803">
    <property type="term" value="F:bis(5'-nucleosyl)-tetraphosphatase (symmetrical) activity"/>
    <property type="evidence" value="ECO:0007669"/>
    <property type="project" value="UniProtKB-EC"/>
</dbReference>
<feature type="domain" description="HD/PDEase" evidence="7">
    <location>
        <begin position="17"/>
        <end position="145"/>
    </location>
</feature>
<dbReference type="Pfam" id="PF01966">
    <property type="entry name" value="HD"/>
    <property type="match status" value="1"/>
</dbReference>
<evidence type="ECO:0000256" key="5">
    <source>
        <dbReference type="ARBA" id="ARBA00023004"/>
    </source>
</evidence>
<dbReference type="EC" id="3.6.1.41" evidence="1"/>
<dbReference type="InterPro" id="IPR051094">
    <property type="entry name" value="Diverse_Catalytic_Enzymes"/>
</dbReference>
<dbReference type="NCBIfam" id="TIGR00488">
    <property type="entry name" value="bis(5'-nucleosyl)-tetraphosphatase (symmetrical) YqeK"/>
    <property type="match status" value="1"/>
</dbReference>
<gene>
    <name evidence="8" type="primary">yqeK</name>
    <name evidence="8" type="ORF">WMO41_01570</name>
</gene>
<dbReference type="InterPro" id="IPR005249">
    <property type="entry name" value="YqeK"/>
</dbReference>